<dbReference type="OrthoDB" id="4217619at2759"/>
<dbReference type="Gene3D" id="2.40.10.120">
    <property type="match status" value="1"/>
</dbReference>
<dbReference type="SUPFAM" id="SSF50494">
    <property type="entry name" value="Trypsin-like serine proteases"/>
    <property type="match status" value="1"/>
</dbReference>
<keyword evidence="2" id="KW-0378">Hydrolase</keyword>
<reference evidence="2 3" key="1">
    <citation type="submission" date="2019-03" db="EMBL/GenBank/DDBJ databases">
        <title>First draft genome of Liparis tanakae, snailfish: a comprehensive survey of snailfish specific genes.</title>
        <authorList>
            <person name="Kim W."/>
            <person name="Song I."/>
            <person name="Jeong J.-H."/>
            <person name="Kim D."/>
            <person name="Kim S."/>
            <person name="Ryu S."/>
            <person name="Song J.Y."/>
            <person name="Lee S.K."/>
        </authorList>
    </citation>
    <scope>NUCLEOTIDE SEQUENCE [LARGE SCALE GENOMIC DNA]</scope>
    <source>
        <tissue evidence="2">Muscle</tissue>
    </source>
</reference>
<evidence type="ECO:0000256" key="1">
    <source>
        <dbReference type="SAM" id="MobiDB-lite"/>
    </source>
</evidence>
<dbReference type="PANTHER" id="PTHR22939:SF14">
    <property type="entry name" value="SERINE PROTEASE HTRA3"/>
    <property type="match status" value="1"/>
</dbReference>
<sequence length="164" mass="18159">MFPLQIDPLAKTLRNVGPSKANSPRYKFNFIADVVEKIAPAVVHIELFLRHPLFGRTIPLSSGSGFVMSDNGLIVTNAHVVSSSTPLSGQQHLKVGPPLWTGRYHGNGVVLKWVPSYRRVKGDEEEENRRRRAGGGMRPTNSRWADTKIHLSGLGSDNQVEPRL</sequence>
<name>A0A4Z2ES15_9TELE</name>
<accession>A0A4Z2ES15</accession>
<proteinExistence type="predicted"/>
<evidence type="ECO:0000313" key="3">
    <source>
        <dbReference type="Proteomes" id="UP000314294"/>
    </source>
</evidence>
<dbReference type="Proteomes" id="UP000314294">
    <property type="component" value="Unassembled WGS sequence"/>
</dbReference>
<dbReference type="GO" id="GO:0006508">
    <property type="term" value="P:proteolysis"/>
    <property type="evidence" value="ECO:0007669"/>
    <property type="project" value="UniProtKB-KW"/>
</dbReference>
<feature type="region of interest" description="Disordered" evidence="1">
    <location>
        <begin position="121"/>
        <end position="143"/>
    </location>
</feature>
<keyword evidence="2" id="KW-0645">Protease</keyword>
<dbReference type="AlphaFoldDB" id="A0A4Z2ES15"/>
<gene>
    <name evidence="2" type="primary">Htra3_2</name>
    <name evidence="2" type="ORF">EYF80_058450</name>
</gene>
<dbReference type="PANTHER" id="PTHR22939">
    <property type="entry name" value="SERINE PROTEASE FAMILY S1C HTRA-RELATED"/>
    <property type="match status" value="1"/>
</dbReference>
<protein>
    <submittedName>
        <fullName evidence="2">Serine protease HTRA3</fullName>
    </submittedName>
</protein>
<organism evidence="2 3">
    <name type="scientific">Liparis tanakae</name>
    <name type="common">Tanaka's snailfish</name>
    <dbReference type="NCBI Taxonomy" id="230148"/>
    <lineage>
        <taxon>Eukaryota</taxon>
        <taxon>Metazoa</taxon>
        <taxon>Chordata</taxon>
        <taxon>Craniata</taxon>
        <taxon>Vertebrata</taxon>
        <taxon>Euteleostomi</taxon>
        <taxon>Actinopterygii</taxon>
        <taxon>Neopterygii</taxon>
        <taxon>Teleostei</taxon>
        <taxon>Neoteleostei</taxon>
        <taxon>Acanthomorphata</taxon>
        <taxon>Eupercaria</taxon>
        <taxon>Perciformes</taxon>
        <taxon>Cottioidei</taxon>
        <taxon>Cottales</taxon>
        <taxon>Liparidae</taxon>
        <taxon>Liparis</taxon>
    </lineage>
</organism>
<comment type="caution">
    <text evidence="2">The sequence shown here is derived from an EMBL/GenBank/DDBJ whole genome shotgun (WGS) entry which is preliminary data.</text>
</comment>
<keyword evidence="3" id="KW-1185">Reference proteome</keyword>
<dbReference type="GO" id="GO:0004252">
    <property type="term" value="F:serine-type endopeptidase activity"/>
    <property type="evidence" value="ECO:0007669"/>
    <property type="project" value="TreeGrafter"/>
</dbReference>
<dbReference type="InterPro" id="IPR009003">
    <property type="entry name" value="Peptidase_S1_PA"/>
</dbReference>
<evidence type="ECO:0000313" key="2">
    <source>
        <dbReference type="EMBL" id="TNN31400.1"/>
    </source>
</evidence>
<dbReference type="EMBL" id="SRLO01003509">
    <property type="protein sequence ID" value="TNN31400.1"/>
    <property type="molecule type" value="Genomic_DNA"/>
</dbReference>